<comment type="catalytic activity">
    <reaction evidence="10">
        <text>5,6-dihydrouridine(17) in tRNA + NAD(+) = uridine(17) in tRNA + NADH + H(+)</text>
        <dbReference type="Rhea" id="RHEA:53372"/>
        <dbReference type="Rhea" id="RHEA-COMP:13541"/>
        <dbReference type="Rhea" id="RHEA-COMP:13542"/>
        <dbReference type="ChEBI" id="CHEBI:15378"/>
        <dbReference type="ChEBI" id="CHEBI:57540"/>
        <dbReference type="ChEBI" id="CHEBI:57945"/>
        <dbReference type="ChEBI" id="CHEBI:65315"/>
        <dbReference type="ChEBI" id="CHEBI:74443"/>
        <dbReference type="EC" id="1.3.1.88"/>
    </reaction>
    <physiologicalReaction direction="right-to-left" evidence="10">
        <dbReference type="Rhea" id="RHEA:53374"/>
    </physiologicalReaction>
</comment>
<dbReference type="GO" id="GO:0050660">
    <property type="term" value="F:flavin adenine dinucleotide binding"/>
    <property type="evidence" value="ECO:0007669"/>
    <property type="project" value="InterPro"/>
</dbReference>
<dbReference type="CDD" id="cd02801">
    <property type="entry name" value="DUS_like_FMN"/>
    <property type="match status" value="1"/>
</dbReference>
<protein>
    <recommendedName>
        <fullName evidence="9">tRNA-dihydrouridine(16/17) synthase [NAD(P)(+)]</fullName>
        <ecNumber evidence="9">1.3.1.88</ecNumber>
    </recommendedName>
</protein>
<comment type="catalytic activity">
    <reaction evidence="11">
        <text>5,6-dihydrouridine(16) in tRNA + NADP(+) = uridine(16) in tRNA + NADPH + H(+)</text>
        <dbReference type="Rhea" id="RHEA:53376"/>
        <dbReference type="Rhea" id="RHEA-COMP:13543"/>
        <dbReference type="Rhea" id="RHEA-COMP:13544"/>
        <dbReference type="ChEBI" id="CHEBI:15378"/>
        <dbReference type="ChEBI" id="CHEBI:57783"/>
        <dbReference type="ChEBI" id="CHEBI:58349"/>
        <dbReference type="ChEBI" id="CHEBI:65315"/>
        <dbReference type="ChEBI" id="CHEBI:74443"/>
        <dbReference type="EC" id="1.3.1.88"/>
    </reaction>
    <physiologicalReaction direction="right-to-left" evidence="11">
        <dbReference type="Rhea" id="RHEA:53378"/>
    </physiologicalReaction>
</comment>
<dbReference type="InterPro" id="IPR013785">
    <property type="entry name" value="Aldolase_TIM"/>
</dbReference>
<dbReference type="PROSITE" id="PS01136">
    <property type="entry name" value="UPF0034"/>
    <property type="match status" value="1"/>
</dbReference>
<keyword evidence="3" id="KW-0288">FMN</keyword>
<dbReference type="InterPro" id="IPR018517">
    <property type="entry name" value="tRNA_hU_synthase_CS"/>
</dbReference>
<evidence type="ECO:0000313" key="17">
    <source>
        <dbReference type="Proteomes" id="UP000654075"/>
    </source>
</evidence>
<reference evidence="16" key="1">
    <citation type="submission" date="2021-02" db="EMBL/GenBank/DDBJ databases">
        <authorList>
            <person name="Dougan E. K."/>
            <person name="Rhodes N."/>
            <person name="Thang M."/>
            <person name="Chan C."/>
        </authorList>
    </citation>
    <scope>NUCLEOTIDE SEQUENCE</scope>
</reference>
<evidence type="ECO:0000259" key="15">
    <source>
        <dbReference type="Pfam" id="PF01207"/>
    </source>
</evidence>
<proteinExistence type="inferred from homology"/>
<dbReference type="InterPro" id="IPR035587">
    <property type="entry name" value="DUS-like_FMN-bd"/>
</dbReference>
<evidence type="ECO:0000256" key="8">
    <source>
        <dbReference type="ARBA" id="ARBA00038313"/>
    </source>
</evidence>
<keyword evidence="2" id="KW-0285">Flavoprotein</keyword>
<dbReference type="PANTHER" id="PTHR11082:SF5">
    <property type="entry name" value="TRNA-DIHYDROURIDINE(16_17) SYNTHASE [NAD(P)(+)]-LIKE"/>
    <property type="match status" value="1"/>
</dbReference>
<dbReference type="GO" id="GO:0017150">
    <property type="term" value="F:tRNA dihydrouridine synthase activity"/>
    <property type="evidence" value="ECO:0007669"/>
    <property type="project" value="InterPro"/>
</dbReference>
<dbReference type="PANTHER" id="PTHR11082">
    <property type="entry name" value="TRNA-DIHYDROURIDINE SYNTHASE"/>
    <property type="match status" value="1"/>
</dbReference>
<comment type="catalytic activity">
    <reaction evidence="12">
        <text>5,6-dihydrouridine(16) in tRNA + NAD(+) = uridine(16) in tRNA + NADH + H(+)</text>
        <dbReference type="Rhea" id="RHEA:53380"/>
        <dbReference type="Rhea" id="RHEA-COMP:13543"/>
        <dbReference type="Rhea" id="RHEA-COMP:13544"/>
        <dbReference type="ChEBI" id="CHEBI:15378"/>
        <dbReference type="ChEBI" id="CHEBI:57540"/>
        <dbReference type="ChEBI" id="CHEBI:57945"/>
        <dbReference type="ChEBI" id="CHEBI:65315"/>
        <dbReference type="ChEBI" id="CHEBI:74443"/>
        <dbReference type="EC" id="1.3.1.88"/>
    </reaction>
    <physiologicalReaction direction="right-to-left" evidence="12">
        <dbReference type="Rhea" id="RHEA:53382"/>
    </physiologicalReaction>
</comment>
<feature type="domain" description="DUS-like FMN-binding" evidence="15">
    <location>
        <begin position="21"/>
        <end position="237"/>
    </location>
</feature>
<keyword evidence="5" id="KW-0521">NADP</keyword>
<evidence type="ECO:0000256" key="5">
    <source>
        <dbReference type="ARBA" id="ARBA00022857"/>
    </source>
</evidence>
<keyword evidence="17" id="KW-1185">Reference proteome</keyword>
<dbReference type="SUPFAM" id="SSF51395">
    <property type="entry name" value="FMN-linked oxidoreductases"/>
    <property type="match status" value="1"/>
</dbReference>
<evidence type="ECO:0000313" key="16">
    <source>
        <dbReference type="EMBL" id="CAE8609889.1"/>
    </source>
</evidence>
<comment type="similarity">
    <text evidence="8">Belongs to the Dus family. Dus1 subfamily.</text>
</comment>
<feature type="region of interest" description="Disordered" evidence="14">
    <location>
        <begin position="386"/>
        <end position="415"/>
    </location>
</feature>
<evidence type="ECO:0000256" key="14">
    <source>
        <dbReference type="SAM" id="MobiDB-lite"/>
    </source>
</evidence>
<feature type="compositionally biased region" description="Acidic residues" evidence="14">
    <location>
        <begin position="392"/>
        <end position="401"/>
    </location>
</feature>
<comment type="caution">
    <text evidence="16">The sequence shown here is derived from an EMBL/GenBank/DDBJ whole genome shotgun (WGS) entry which is preliminary data.</text>
</comment>
<dbReference type="EMBL" id="CAJNNV010024443">
    <property type="protein sequence ID" value="CAE8609889.1"/>
    <property type="molecule type" value="Genomic_DNA"/>
</dbReference>
<evidence type="ECO:0000256" key="13">
    <source>
        <dbReference type="ARBA" id="ARBA00049467"/>
    </source>
</evidence>
<evidence type="ECO:0000256" key="7">
    <source>
        <dbReference type="ARBA" id="ARBA00023027"/>
    </source>
</evidence>
<gene>
    <name evidence="16" type="ORF">PGLA1383_LOCUS27715</name>
</gene>
<dbReference type="AlphaFoldDB" id="A0A813FDI8"/>
<name>A0A813FDI8_POLGL</name>
<comment type="cofactor">
    <cofactor evidence="1">
        <name>FMN</name>
        <dbReference type="ChEBI" id="CHEBI:58210"/>
    </cofactor>
</comment>
<evidence type="ECO:0000256" key="1">
    <source>
        <dbReference type="ARBA" id="ARBA00001917"/>
    </source>
</evidence>
<sequence>MLENAAYRHYREKLQSARYFAAPMVKQSDVAFRLLVRRWGAECCYTPMLKSSRFLKGDHLEMTEFATIPQSTADRPLVAQISGRDPAELVAMARLLQELAPGGFDAIDLNLGCPAICAEEGSYGAFLLEGEENIQVACECVRALASSSDVSVPVFCKIRILEDCEATVRLAKRLVEAGCSLLTVHGRVRSARSSGPVNLDTIAAVKAALDIPVVANGGVRSKAEAEDVLQRTGCDGVQPQETPSLTQAVRIAHEYLTLAEKYPPGRPITIQKHFWYFFRNVLLRSHGRDAKDGDIIGSEVSDRLVMARGEKVLLCLVGSEQHRFYTFMCQPYLRSPKQFRELLRLIAHALGLGHEAAAADTGPELPSSKEQPLLLSLAEIRQLGSSLPPGPLEDEQAEVETQESQALSYDLWAAD</sequence>
<evidence type="ECO:0000256" key="9">
    <source>
        <dbReference type="ARBA" id="ARBA00038890"/>
    </source>
</evidence>
<evidence type="ECO:0000256" key="11">
    <source>
        <dbReference type="ARBA" id="ARBA00047652"/>
    </source>
</evidence>
<evidence type="ECO:0000256" key="4">
    <source>
        <dbReference type="ARBA" id="ARBA00022694"/>
    </source>
</evidence>
<keyword evidence="4" id="KW-0819">tRNA processing</keyword>
<dbReference type="Gene3D" id="3.20.20.70">
    <property type="entry name" value="Aldolase class I"/>
    <property type="match status" value="1"/>
</dbReference>
<evidence type="ECO:0000256" key="6">
    <source>
        <dbReference type="ARBA" id="ARBA00023002"/>
    </source>
</evidence>
<dbReference type="OMA" id="RWIFRES"/>
<evidence type="ECO:0000256" key="2">
    <source>
        <dbReference type="ARBA" id="ARBA00022630"/>
    </source>
</evidence>
<dbReference type="Pfam" id="PF01207">
    <property type="entry name" value="Dus"/>
    <property type="match status" value="1"/>
</dbReference>
<dbReference type="OrthoDB" id="272303at2759"/>
<organism evidence="16 17">
    <name type="scientific">Polarella glacialis</name>
    <name type="common">Dinoflagellate</name>
    <dbReference type="NCBI Taxonomy" id="89957"/>
    <lineage>
        <taxon>Eukaryota</taxon>
        <taxon>Sar</taxon>
        <taxon>Alveolata</taxon>
        <taxon>Dinophyceae</taxon>
        <taxon>Suessiales</taxon>
        <taxon>Suessiaceae</taxon>
        <taxon>Polarella</taxon>
    </lineage>
</organism>
<keyword evidence="6" id="KW-0560">Oxidoreductase</keyword>
<evidence type="ECO:0000256" key="12">
    <source>
        <dbReference type="ARBA" id="ARBA00048934"/>
    </source>
</evidence>
<keyword evidence="7" id="KW-0520">NAD</keyword>
<evidence type="ECO:0000256" key="3">
    <source>
        <dbReference type="ARBA" id="ARBA00022643"/>
    </source>
</evidence>
<dbReference type="Proteomes" id="UP000654075">
    <property type="component" value="Unassembled WGS sequence"/>
</dbReference>
<evidence type="ECO:0000256" key="10">
    <source>
        <dbReference type="ARBA" id="ARBA00047287"/>
    </source>
</evidence>
<comment type="catalytic activity">
    <reaction evidence="13">
        <text>5,6-dihydrouridine(17) in tRNA + NADP(+) = uridine(17) in tRNA + NADPH + H(+)</text>
        <dbReference type="Rhea" id="RHEA:53368"/>
        <dbReference type="Rhea" id="RHEA-COMP:13541"/>
        <dbReference type="Rhea" id="RHEA-COMP:13542"/>
        <dbReference type="ChEBI" id="CHEBI:15378"/>
        <dbReference type="ChEBI" id="CHEBI:57783"/>
        <dbReference type="ChEBI" id="CHEBI:58349"/>
        <dbReference type="ChEBI" id="CHEBI:65315"/>
        <dbReference type="ChEBI" id="CHEBI:74443"/>
        <dbReference type="EC" id="1.3.1.88"/>
    </reaction>
    <physiologicalReaction direction="right-to-left" evidence="13">
        <dbReference type="Rhea" id="RHEA:53370"/>
    </physiologicalReaction>
</comment>
<accession>A0A813FDI8</accession>
<dbReference type="EC" id="1.3.1.88" evidence="9"/>